<gene>
    <name evidence="1" type="ORF">SAMN05216366_10619</name>
</gene>
<sequence>MNIIHQGLQVDGVELQRIQDLTIRHRPNQYAFAKLTGEADRAAMESFMDRSAESLITITVGTMSGAGKKIFCGYILRIDLEEKADYCLAKMLLADTSYRLDLQRERKSFQNLARTYGEILTEACQQNGLGDTAQVAMNVPDKPIGEFILQLDETDWAFARRMASRFAAPVITDCTAEKPYLSVGLLPRADRENALVRAEYSVRYQDGKRQFCEENSLLGGRQSMAEDFASFTVEADVYLPLGAKVSFQGKSYYIAAVWGKLQDGMLHMRYRLAAETAFLAPRQKNPACAGLVLIGRVEEVGQDKVKVYFVDVDDRYDEGTTKWFTYSTTYSSSDGSGWYVMPDEGDYVRVFFPTQEEKDAFCVSTVNAAPPANTRNKVLRAPGGKELLLTDDSVHLITKHQDTFVDMSGTGINIVTSNTVNVRADKNVLLQGKKIEFLAERGISLQANGTIIDMSAKELKLAAEDVVIGGV</sequence>
<evidence type="ECO:0000313" key="2">
    <source>
        <dbReference type="Proteomes" id="UP000182412"/>
    </source>
</evidence>
<name>A0A1H0PV55_SELRU</name>
<dbReference type="AlphaFoldDB" id="A0A1H0PV55"/>
<protein>
    <submittedName>
        <fullName evidence="1">Phage late control gene D protein (GPD)</fullName>
    </submittedName>
</protein>
<proteinExistence type="predicted"/>
<accession>A0A1H0PV55</accession>
<dbReference type="SUPFAM" id="SSF69279">
    <property type="entry name" value="Phage tail proteins"/>
    <property type="match status" value="1"/>
</dbReference>
<evidence type="ECO:0000313" key="1">
    <source>
        <dbReference type="EMBL" id="SDP08700.1"/>
    </source>
</evidence>
<reference evidence="1 2" key="1">
    <citation type="submission" date="2016-10" db="EMBL/GenBank/DDBJ databases">
        <authorList>
            <person name="de Groot N.N."/>
        </authorList>
    </citation>
    <scope>NUCLEOTIDE SEQUENCE [LARGE SCALE GENOMIC DNA]</scope>
    <source>
        <strain evidence="1 2">S137</strain>
    </source>
</reference>
<dbReference type="Pfam" id="PF05954">
    <property type="entry name" value="Phage_GPD"/>
    <property type="match status" value="1"/>
</dbReference>
<dbReference type="EMBL" id="FNJQ01000006">
    <property type="protein sequence ID" value="SDP08700.1"/>
    <property type="molecule type" value="Genomic_DNA"/>
</dbReference>
<organism evidence="1 2">
    <name type="scientific">Selenomonas ruminantium</name>
    <dbReference type="NCBI Taxonomy" id="971"/>
    <lineage>
        <taxon>Bacteria</taxon>
        <taxon>Bacillati</taxon>
        <taxon>Bacillota</taxon>
        <taxon>Negativicutes</taxon>
        <taxon>Selenomonadales</taxon>
        <taxon>Selenomonadaceae</taxon>
        <taxon>Selenomonas</taxon>
    </lineage>
</organism>
<dbReference type="RefSeq" id="WP_074571650.1">
    <property type="nucleotide sequence ID" value="NZ_FNJQ01000006.1"/>
</dbReference>
<dbReference type="Proteomes" id="UP000182412">
    <property type="component" value="Unassembled WGS sequence"/>
</dbReference>
<dbReference type="Gene3D" id="3.55.50.10">
    <property type="entry name" value="Baseplate protein-like domains"/>
    <property type="match status" value="1"/>
</dbReference>
<dbReference type="OrthoDB" id="95423at2"/>
<dbReference type="Gene3D" id="2.30.110.50">
    <property type="match status" value="1"/>
</dbReference>